<comment type="caution">
    <text evidence="1">The sequence shown here is derived from an EMBL/GenBank/DDBJ whole genome shotgun (WGS) entry which is preliminary data.</text>
</comment>
<dbReference type="AlphaFoldDB" id="A0A5F2BNI7"/>
<sequence>MTVHTKSGTEFPDSIDGFGVVEIKSYDINGFNISVGYNSKTEIPIALTHYVYPTYNRGQRISFDEHWDEYKKVIINISKEAIFDSEVETKINDIPSKSVKFSYVGGFARKVQPLHSYFYLFETKDWFIKLRVTFPAEFKEGAEKEISQYLQSLPTPLLKFIH</sequence>
<reference evidence="1 2" key="1">
    <citation type="journal article" date="2019" name="PLoS Negl. Trop. Dis.">
        <title>Revisiting the worldwide diversity of Leptospira species in the environment.</title>
        <authorList>
            <person name="Vincent A.T."/>
            <person name="Schiettekatte O."/>
            <person name="Bourhy P."/>
            <person name="Veyrier F.J."/>
            <person name="Picardeau M."/>
        </authorList>
    </citation>
    <scope>NUCLEOTIDE SEQUENCE [LARGE SCALE GENOMIC DNA]</scope>
    <source>
        <strain evidence="1 2">201702444</strain>
    </source>
</reference>
<dbReference type="RefSeq" id="WP_135670132.1">
    <property type="nucleotide sequence ID" value="NZ_RQGN01000029.1"/>
</dbReference>
<dbReference type="Proteomes" id="UP000298429">
    <property type="component" value="Unassembled WGS sequence"/>
</dbReference>
<gene>
    <name evidence="1" type="ORF">EHQ76_05670</name>
</gene>
<evidence type="ECO:0008006" key="3">
    <source>
        <dbReference type="Google" id="ProtNLM"/>
    </source>
</evidence>
<organism evidence="1 2">
    <name type="scientific">Leptospira barantonii</name>
    <dbReference type="NCBI Taxonomy" id="2023184"/>
    <lineage>
        <taxon>Bacteria</taxon>
        <taxon>Pseudomonadati</taxon>
        <taxon>Spirochaetota</taxon>
        <taxon>Spirochaetia</taxon>
        <taxon>Leptospirales</taxon>
        <taxon>Leptospiraceae</taxon>
        <taxon>Leptospira</taxon>
    </lineage>
</organism>
<accession>A0A5F2BNI7</accession>
<evidence type="ECO:0000313" key="1">
    <source>
        <dbReference type="EMBL" id="TGM07082.1"/>
    </source>
</evidence>
<dbReference type="EMBL" id="RQGN01000029">
    <property type="protein sequence ID" value="TGM07082.1"/>
    <property type="molecule type" value="Genomic_DNA"/>
</dbReference>
<protein>
    <recommendedName>
        <fullName evidence="3">DUF1795 domain-containing protein</fullName>
    </recommendedName>
</protein>
<proteinExistence type="predicted"/>
<evidence type="ECO:0000313" key="2">
    <source>
        <dbReference type="Proteomes" id="UP000298429"/>
    </source>
</evidence>
<name>A0A5F2BNI7_9LEPT</name>